<dbReference type="Proteomes" id="UP000036166">
    <property type="component" value="Unassembled WGS sequence"/>
</dbReference>
<dbReference type="Gene3D" id="3.30.70.20">
    <property type="match status" value="1"/>
</dbReference>
<keyword evidence="1" id="KW-0004">4Fe-4S</keyword>
<dbReference type="Pfam" id="PF12838">
    <property type="entry name" value="Fer4_7"/>
    <property type="match status" value="1"/>
</dbReference>
<dbReference type="EMBL" id="LFJV01000002">
    <property type="protein sequence ID" value="KMM35630.1"/>
    <property type="molecule type" value="Genomic_DNA"/>
</dbReference>
<evidence type="ECO:0000256" key="2">
    <source>
        <dbReference type="ARBA" id="ARBA00022723"/>
    </source>
</evidence>
<dbReference type="InterPro" id="IPR017896">
    <property type="entry name" value="4Fe4S_Fe-S-bd"/>
</dbReference>
<evidence type="ECO:0000256" key="1">
    <source>
        <dbReference type="ARBA" id="ARBA00022485"/>
    </source>
</evidence>
<dbReference type="GO" id="GO:0046872">
    <property type="term" value="F:metal ion binding"/>
    <property type="evidence" value="ECO:0007669"/>
    <property type="project" value="UniProtKB-KW"/>
</dbReference>
<keyword evidence="2" id="KW-0479">Metal-binding</keyword>
<dbReference type="PANTHER" id="PTHR43687:SF1">
    <property type="entry name" value="FERREDOXIN III"/>
    <property type="match status" value="1"/>
</dbReference>
<dbReference type="PANTHER" id="PTHR43687">
    <property type="entry name" value="ADENYLYLSULFATE REDUCTASE, BETA SUBUNIT"/>
    <property type="match status" value="1"/>
</dbReference>
<evidence type="ECO:0000256" key="3">
    <source>
        <dbReference type="ARBA" id="ARBA00023004"/>
    </source>
</evidence>
<reference evidence="5 6" key="1">
    <citation type="submission" date="2015-06" db="EMBL/GenBank/DDBJ databases">
        <title>Draft Genome Sequence of Parabacteroides goldsteinii with Putative Novel Metallo-Beta-Lactamases Isolated from a Blood Culture from a Human Patient.</title>
        <authorList>
            <person name="Krogh T.J."/>
            <person name="Agergaard C.N."/>
            <person name="Moller-Jensen J."/>
            <person name="Justesen U.S."/>
        </authorList>
    </citation>
    <scope>NUCLEOTIDE SEQUENCE [LARGE SCALE GENOMIC DNA]</scope>
    <source>
        <strain evidence="5 6">910340</strain>
    </source>
</reference>
<keyword evidence="4" id="KW-0411">Iron-sulfur</keyword>
<dbReference type="PATRIC" id="fig|328812.4.peg.1911"/>
<dbReference type="GO" id="GO:0051539">
    <property type="term" value="F:4 iron, 4 sulfur cluster binding"/>
    <property type="evidence" value="ECO:0007669"/>
    <property type="project" value="UniProtKB-KW"/>
</dbReference>
<dbReference type="PROSITE" id="PS51379">
    <property type="entry name" value="4FE4S_FER_2"/>
    <property type="match status" value="2"/>
</dbReference>
<sequence>MDKSKVYFTNLRTTPSSNLLDKMERLVKRAGITNIDFKNQFVAIKIHFGEPGNLAYIRPNYAARMATLLRSLGAKPFLTDCNTLYSGRRSNAVDHLESAMENGFNPISAKCEVIIADGLKGTDYREIEINGEYCKAPKIGAAIVDADIVLTMNHFKGHEQTGFGGALKNLGMGCASVGGKLELHSASQPIVDRENCKSCNICVKHCAHDAIHLDGSKIATIDYEKCVGCGQCVALCQYDAAVMGDGDTSERLNYKIAEYSKAVLLDKPNFHISFIMNVSPECDCWNHNDAAIVPDLGIAASFDPVALDKACADIVINAPILETGNRLSDSPHHDHLEGCDKFHIMHPETNWQAGLEHAEKIGLGTQEYELITV</sequence>
<dbReference type="AlphaFoldDB" id="A0A0J6CR81"/>
<protein>
    <submittedName>
        <fullName evidence="5">4Fe-4S ferredoxin</fullName>
    </submittedName>
</protein>
<proteinExistence type="predicted"/>
<evidence type="ECO:0000313" key="6">
    <source>
        <dbReference type="Proteomes" id="UP000036166"/>
    </source>
</evidence>
<keyword evidence="3" id="KW-0408">Iron</keyword>
<dbReference type="InterPro" id="IPR050572">
    <property type="entry name" value="Fe-S_Ferredoxin"/>
</dbReference>
<dbReference type="InterPro" id="IPR007160">
    <property type="entry name" value="DUF362"/>
</dbReference>
<name>A0A0J6CR81_9BACT</name>
<dbReference type="RefSeq" id="WP_048314082.1">
    <property type="nucleotide sequence ID" value="NZ_CAOXUN010000009.1"/>
</dbReference>
<dbReference type="Pfam" id="PF04015">
    <property type="entry name" value="DUF362"/>
    <property type="match status" value="1"/>
</dbReference>
<gene>
    <name evidence="5" type="ORF">ACM15_00825</name>
</gene>
<accession>A0A0J6CR81</accession>
<organism evidence="5 6">
    <name type="scientific">Parabacteroides goldsteinii</name>
    <dbReference type="NCBI Taxonomy" id="328812"/>
    <lineage>
        <taxon>Bacteria</taxon>
        <taxon>Pseudomonadati</taxon>
        <taxon>Bacteroidota</taxon>
        <taxon>Bacteroidia</taxon>
        <taxon>Bacteroidales</taxon>
        <taxon>Tannerellaceae</taxon>
        <taxon>Parabacteroides</taxon>
    </lineage>
</organism>
<comment type="caution">
    <text evidence="5">The sequence shown here is derived from an EMBL/GenBank/DDBJ whole genome shotgun (WGS) entry which is preliminary data.</text>
</comment>
<dbReference type="SUPFAM" id="SSF54862">
    <property type="entry name" value="4Fe-4S ferredoxins"/>
    <property type="match status" value="1"/>
</dbReference>
<evidence type="ECO:0000256" key="4">
    <source>
        <dbReference type="ARBA" id="ARBA00023014"/>
    </source>
</evidence>
<evidence type="ECO:0000313" key="5">
    <source>
        <dbReference type="EMBL" id="KMM35630.1"/>
    </source>
</evidence>